<accession>A0A9X1NTD8</accession>
<dbReference type="CDD" id="cd02440">
    <property type="entry name" value="AdoMet_MTases"/>
    <property type="match status" value="1"/>
</dbReference>
<comment type="caution">
    <text evidence="2">The sequence shown here is derived from an EMBL/GenBank/DDBJ whole genome shotgun (WGS) entry which is preliminary data.</text>
</comment>
<dbReference type="PANTHER" id="PTHR43591">
    <property type="entry name" value="METHYLTRANSFERASE"/>
    <property type="match status" value="1"/>
</dbReference>
<organism evidence="2 3">
    <name type="scientific">Rhizobium quercicola</name>
    <dbReference type="NCBI Taxonomy" id="2901226"/>
    <lineage>
        <taxon>Bacteria</taxon>
        <taxon>Pseudomonadati</taxon>
        <taxon>Pseudomonadota</taxon>
        <taxon>Alphaproteobacteria</taxon>
        <taxon>Hyphomicrobiales</taxon>
        <taxon>Rhizobiaceae</taxon>
        <taxon>Rhizobium/Agrobacterium group</taxon>
        <taxon>Rhizobium</taxon>
    </lineage>
</organism>
<protein>
    <submittedName>
        <fullName evidence="2">Class I SAM-dependent methyltransferase</fullName>
    </submittedName>
</protein>
<dbReference type="Proteomes" id="UP001139089">
    <property type="component" value="Unassembled WGS sequence"/>
</dbReference>
<name>A0A9X1NTD8_9HYPH</name>
<keyword evidence="2" id="KW-0808">Transferase</keyword>
<dbReference type="Pfam" id="PF08241">
    <property type="entry name" value="Methyltransf_11"/>
    <property type="match status" value="1"/>
</dbReference>
<dbReference type="RefSeq" id="WP_231813387.1">
    <property type="nucleotide sequence ID" value="NZ_JAJOZR010000004.1"/>
</dbReference>
<proteinExistence type="predicted"/>
<gene>
    <name evidence="2" type="ORF">LRX75_08215</name>
</gene>
<dbReference type="GO" id="GO:0032259">
    <property type="term" value="P:methylation"/>
    <property type="evidence" value="ECO:0007669"/>
    <property type="project" value="UniProtKB-KW"/>
</dbReference>
<dbReference type="PANTHER" id="PTHR43591:SF110">
    <property type="entry name" value="RHODANESE DOMAIN-CONTAINING PROTEIN"/>
    <property type="match status" value="1"/>
</dbReference>
<keyword evidence="3" id="KW-1185">Reference proteome</keyword>
<evidence type="ECO:0000313" key="2">
    <source>
        <dbReference type="EMBL" id="MCD7109026.1"/>
    </source>
</evidence>
<dbReference type="InterPro" id="IPR029063">
    <property type="entry name" value="SAM-dependent_MTases_sf"/>
</dbReference>
<reference evidence="2" key="1">
    <citation type="submission" date="2021-12" db="EMBL/GenBank/DDBJ databases">
        <authorList>
            <person name="Li Y."/>
        </authorList>
    </citation>
    <scope>NUCLEOTIDE SEQUENCE</scope>
    <source>
        <strain evidence="2">DKSPLA3</strain>
    </source>
</reference>
<feature type="domain" description="Methyltransferase type 11" evidence="1">
    <location>
        <begin position="73"/>
        <end position="163"/>
    </location>
</feature>
<evidence type="ECO:0000259" key="1">
    <source>
        <dbReference type="Pfam" id="PF08241"/>
    </source>
</evidence>
<sequence length="237" mass="27145">MHPTIKRVAKPIFRAVRPILPAPLLLWFKGYSEMRFWKGLYSEERKLDNDHYEYFYTTFFSLEKDWYTGKTLLDVGCGPAGSLEWADMAGTRTGLDPLVEQYRTLGIDKHKMDYVCAPVEKIPFATGSRDVVCSFNSLDHVDHLDTAIDEIFRVLKVGGSFLIIVEVNHKARPTEPIEIWEDALRQTLARHGTIASWRAFPIRYDHDIYRSLREGSPIERMPDGKEGLIAAQVIKGA</sequence>
<keyword evidence="2" id="KW-0489">Methyltransferase</keyword>
<dbReference type="AlphaFoldDB" id="A0A9X1NTD8"/>
<dbReference type="SUPFAM" id="SSF53335">
    <property type="entry name" value="S-adenosyl-L-methionine-dependent methyltransferases"/>
    <property type="match status" value="1"/>
</dbReference>
<dbReference type="GO" id="GO:0008757">
    <property type="term" value="F:S-adenosylmethionine-dependent methyltransferase activity"/>
    <property type="evidence" value="ECO:0007669"/>
    <property type="project" value="InterPro"/>
</dbReference>
<evidence type="ECO:0000313" key="3">
    <source>
        <dbReference type="Proteomes" id="UP001139089"/>
    </source>
</evidence>
<dbReference type="InterPro" id="IPR013216">
    <property type="entry name" value="Methyltransf_11"/>
</dbReference>
<dbReference type="EMBL" id="JAJOZR010000004">
    <property type="protein sequence ID" value="MCD7109026.1"/>
    <property type="molecule type" value="Genomic_DNA"/>
</dbReference>
<dbReference type="Gene3D" id="3.40.50.150">
    <property type="entry name" value="Vaccinia Virus protein VP39"/>
    <property type="match status" value="1"/>
</dbReference>